<evidence type="ECO:0000313" key="1">
    <source>
        <dbReference type="EMBL" id="KAJ8007178.1"/>
    </source>
</evidence>
<name>A0ACC2GUV4_DALPE</name>
<gene>
    <name evidence="1" type="ORF">DPEC_G00114840</name>
</gene>
<protein>
    <submittedName>
        <fullName evidence="1">Uncharacterized protein</fullName>
    </submittedName>
</protein>
<sequence length="154" mass="17146">MDSMLYNSDQWELALWLFGFCLSLLAAMVVVFQLCSIVVGARRSALLELSQLQVYSVSQLEASQTSAACHAMTHAERWRLVIHTHCTPDSNRCVGVSSAQQARVQQALSGSNPGEWLKPWHQADRVRDLTPLQITPDFLSSVMTARVQECADKP</sequence>
<dbReference type="Proteomes" id="UP001157502">
    <property type="component" value="Chromosome 9"/>
</dbReference>
<dbReference type="EMBL" id="CM055736">
    <property type="protein sequence ID" value="KAJ8007178.1"/>
    <property type="molecule type" value="Genomic_DNA"/>
</dbReference>
<evidence type="ECO:0000313" key="2">
    <source>
        <dbReference type="Proteomes" id="UP001157502"/>
    </source>
</evidence>
<accession>A0ACC2GUV4</accession>
<organism evidence="1 2">
    <name type="scientific">Dallia pectoralis</name>
    <name type="common">Alaska blackfish</name>
    <dbReference type="NCBI Taxonomy" id="75939"/>
    <lineage>
        <taxon>Eukaryota</taxon>
        <taxon>Metazoa</taxon>
        <taxon>Chordata</taxon>
        <taxon>Craniata</taxon>
        <taxon>Vertebrata</taxon>
        <taxon>Euteleostomi</taxon>
        <taxon>Actinopterygii</taxon>
        <taxon>Neopterygii</taxon>
        <taxon>Teleostei</taxon>
        <taxon>Protacanthopterygii</taxon>
        <taxon>Esociformes</taxon>
        <taxon>Umbridae</taxon>
        <taxon>Dallia</taxon>
    </lineage>
</organism>
<proteinExistence type="predicted"/>
<reference evidence="1" key="1">
    <citation type="submission" date="2021-05" db="EMBL/GenBank/DDBJ databases">
        <authorList>
            <person name="Pan Q."/>
            <person name="Jouanno E."/>
            <person name="Zahm M."/>
            <person name="Klopp C."/>
            <person name="Cabau C."/>
            <person name="Louis A."/>
            <person name="Berthelot C."/>
            <person name="Parey E."/>
            <person name="Roest Crollius H."/>
            <person name="Montfort J."/>
            <person name="Robinson-Rechavi M."/>
            <person name="Bouchez O."/>
            <person name="Lampietro C."/>
            <person name="Lopez Roques C."/>
            <person name="Donnadieu C."/>
            <person name="Postlethwait J."/>
            <person name="Bobe J."/>
            <person name="Dillon D."/>
            <person name="Chandos A."/>
            <person name="von Hippel F."/>
            <person name="Guiguen Y."/>
        </authorList>
    </citation>
    <scope>NUCLEOTIDE SEQUENCE</scope>
    <source>
        <strain evidence="1">YG-Jan2019</strain>
    </source>
</reference>
<comment type="caution">
    <text evidence="1">The sequence shown here is derived from an EMBL/GenBank/DDBJ whole genome shotgun (WGS) entry which is preliminary data.</text>
</comment>
<keyword evidence="2" id="KW-1185">Reference proteome</keyword>